<evidence type="ECO:0000313" key="2">
    <source>
        <dbReference type="Proteomes" id="UP000618460"/>
    </source>
</evidence>
<gene>
    <name evidence="1" type="ORF">GCM10011351_17150</name>
</gene>
<protein>
    <submittedName>
        <fullName evidence="1">Uncharacterized protein</fullName>
    </submittedName>
</protein>
<dbReference type="OrthoDB" id="2692040at2"/>
<accession>A0A917TPQ7</accession>
<name>A0A917TPQ7_9BACI</name>
<sequence>MQKMLWIIGMVFGGVILYRKKYKVMNMLLAFSVFRKIIVAISMRFPLLRNEMMPSVFEQEK</sequence>
<reference evidence="1" key="1">
    <citation type="journal article" date="2014" name="Int. J. Syst. Evol. Microbiol.">
        <title>Complete genome sequence of Corynebacterium casei LMG S-19264T (=DSM 44701T), isolated from a smear-ripened cheese.</title>
        <authorList>
            <consortium name="US DOE Joint Genome Institute (JGI-PGF)"/>
            <person name="Walter F."/>
            <person name="Albersmeier A."/>
            <person name="Kalinowski J."/>
            <person name="Ruckert C."/>
        </authorList>
    </citation>
    <scope>NUCLEOTIDE SEQUENCE</scope>
    <source>
        <strain evidence="1">CGMCC 1.6333</strain>
    </source>
</reference>
<dbReference type="RefSeq" id="WP_117154339.1">
    <property type="nucleotide sequence ID" value="NZ_BMLG01000007.1"/>
</dbReference>
<reference evidence="1" key="2">
    <citation type="submission" date="2020-09" db="EMBL/GenBank/DDBJ databases">
        <authorList>
            <person name="Sun Q."/>
            <person name="Zhou Y."/>
        </authorList>
    </citation>
    <scope>NUCLEOTIDE SEQUENCE</scope>
    <source>
        <strain evidence="1">CGMCC 1.6333</strain>
    </source>
</reference>
<evidence type="ECO:0000313" key="1">
    <source>
        <dbReference type="EMBL" id="GGM31549.1"/>
    </source>
</evidence>
<dbReference type="AlphaFoldDB" id="A0A917TPQ7"/>
<organism evidence="1 2">
    <name type="scientific">Paraliobacillus quinghaiensis</name>
    <dbReference type="NCBI Taxonomy" id="470815"/>
    <lineage>
        <taxon>Bacteria</taxon>
        <taxon>Bacillati</taxon>
        <taxon>Bacillota</taxon>
        <taxon>Bacilli</taxon>
        <taxon>Bacillales</taxon>
        <taxon>Bacillaceae</taxon>
        <taxon>Paraliobacillus</taxon>
    </lineage>
</organism>
<proteinExistence type="predicted"/>
<dbReference type="EMBL" id="BMLG01000007">
    <property type="protein sequence ID" value="GGM31549.1"/>
    <property type="molecule type" value="Genomic_DNA"/>
</dbReference>
<dbReference type="Proteomes" id="UP000618460">
    <property type="component" value="Unassembled WGS sequence"/>
</dbReference>
<comment type="caution">
    <text evidence="1">The sequence shown here is derived from an EMBL/GenBank/DDBJ whole genome shotgun (WGS) entry which is preliminary data.</text>
</comment>
<keyword evidence="2" id="KW-1185">Reference proteome</keyword>